<dbReference type="HOGENOM" id="CLU_1054346_0_0_1"/>
<feature type="compositionally biased region" description="Acidic residues" evidence="1">
    <location>
        <begin position="108"/>
        <end position="120"/>
    </location>
</feature>
<feature type="region of interest" description="Disordered" evidence="1">
    <location>
        <begin position="89"/>
        <end position="142"/>
    </location>
</feature>
<dbReference type="AlphaFoldDB" id="F8PCH0"/>
<proteinExistence type="predicted"/>
<dbReference type="RefSeq" id="XP_007324089.1">
    <property type="nucleotide sequence ID" value="XM_007324027.1"/>
</dbReference>
<dbReference type="OrthoDB" id="3187908at2759"/>
<organism>
    <name type="scientific">Serpula lacrymans var. lacrymans (strain S7.9)</name>
    <name type="common">Dry rot fungus</name>
    <dbReference type="NCBI Taxonomy" id="578457"/>
    <lineage>
        <taxon>Eukaryota</taxon>
        <taxon>Fungi</taxon>
        <taxon>Dikarya</taxon>
        <taxon>Basidiomycota</taxon>
        <taxon>Agaricomycotina</taxon>
        <taxon>Agaricomycetes</taxon>
        <taxon>Agaricomycetidae</taxon>
        <taxon>Boletales</taxon>
        <taxon>Coniophorineae</taxon>
        <taxon>Serpulaceae</taxon>
        <taxon>Serpula</taxon>
    </lineage>
</organism>
<name>F8PCH0_SERL9</name>
<reference evidence="2" key="1">
    <citation type="submission" date="2011-04" db="EMBL/GenBank/DDBJ databases">
        <title>Evolution of plant cell wall degrading machinery underlies the functional diversity of forest fungi.</title>
        <authorList>
            <consortium name="US DOE Joint Genome Institute (JGI-PGF)"/>
            <person name="Eastwood D.C."/>
            <person name="Floudas D."/>
            <person name="Binder M."/>
            <person name="Majcherczyk A."/>
            <person name="Schneider P."/>
            <person name="Aerts A."/>
            <person name="Asiegbu F.O."/>
            <person name="Baker S.E."/>
            <person name="Barry K."/>
            <person name="Bendiksby M."/>
            <person name="Blumentritt M."/>
            <person name="Coutinho P.M."/>
            <person name="Cullen D."/>
            <person name="Cullen D."/>
            <person name="Gathman A."/>
            <person name="Goodell B."/>
            <person name="Henrissat B."/>
            <person name="Ihrmark K."/>
            <person name="Kauserud H."/>
            <person name="Kohler A."/>
            <person name="LaButti K."/>
            <person name="Lapidus A."/>
            <person name="Lavin J.L."/>
            <person name="Lee Y.-H."/>
            <person name="Lindquist E."/>
            <person name="Lilly W."/>
            <person name="Lucas S."/>
            <person name="Morin E."/>
            <person name="Murat C."/>
            <person name="Oguiza J.A."/>
            <person name="Park J."/>
            <person name="Pisabarro A.G."/>
            <person name="Riley R."/>
            <person name="Rosling A."/>
            <person name="Salamov A."/>
            <person name="Schmidt O."/>
            <person name="Schmutz J."/>
            <person name="Skrede I."/>
            <person name="Stenlid J."/>
            <person name="Wiebenga A."/>
            <person name="Xie X."/>
            <person name="Kues U."/>
            <person name="Hibbett D.S."/>
            <person name="Hoffmeister D."/>
            <person name="Hogberg N."/>
            <person name="Martin F."/>
            <person name="Grigoriev I.V."/>
            <person name="Watkinson S.C."/>
        </authorList>
    </citation>
    <scope>NUCLEOTIDE SEQUENCE</scope>
    <source>
        <strain evidence="2">S7.9</strain>
    </source>
</reference>
<sequence>MSRPTTRAKNASQHPGKVLLELQRKRRTKAEIAAAKKKEELTLEQVEQGVRAGLAAVAAIEDKQVLEDGEASLTMPPLSQRHLVHCMNSMRAVPDSEEERGRSVTASEDGDAVADLYDDEPSQRQGVIQSQEPNYDDIKSSQVPNYDYLESSQPQHYRPFELQKNKMELRSTPDEQSQAAGSDSDHAGSELMDERETALPCTQRSKVIEIDSSDEEGKGQRKNLKVTMSGRTAVTVLQKQLAAPGAQSNMEVAAIKLVVAQAGG</sequence>
<feature type="region of interest" description="Disordered" evidence="1">
    <location>
        <begin position="169"/>
        <end position="200"/>
    </location>
</feature>
<feature type="compositionally biased region" description="Polar residues" evidence="1">
    <location>
        <begin position="123"/>
        <end position="133"/>
    </location>
</feature>
<feature type="compositionally biased region" description="Basic and acidic residues" evidence="1">
    <location>
        <begin position="183"/>
        <end position="197"/>
    </location>
</feature>
<evidence type="ECO:0000313" key="2">
    <source>
        <dbReference type="EMBL" id="EGO19368.1"/>
    </source>
</evidence>
<dbReference type="GeneID" id="18815906"/>
<dbReference type="EMBL" id="GL945444">
    <property type="protein sequence ID" value="EGO19368.1"/>
    <property type="molecule type" value="Genomic_DNA"/>
</dbReference>
<dbReference type="Proteomes" id="UP000008064">
    <property type="component" value="Unassembled WGS sequence"/>
</dbReference>
<accession>F8PCH0</accession>
<gene>
    <name evidence="2" type="ORF">SERLADRAFT_443424</name>
</gene>
<evidence type="ECO:0000256" key="1">
    <source>
        <dbReference type="SAM" id="MobiDB-lite"/>
    </source>
</evidence>
<protein>
    <submittedName>
        <fullName evidence="2">Uncharacterized protein</fullName>
    </submittedName>
</protein>
<dbReference type="KEGG" id="sla:SERLADRAFT_443424"/>